<evidence type="ECO:0000313" key="4">
    <source>
        <dbReference type="EMBL" id="CAB4144463.1"/>
    </source>
</evidence>
<organism evidence="4">
    <name type="scientific">uncultured Caudovirales phage</name>
    <dbReference type="NCBI Taxonomy" id="2100421"/>
    <lineage>
        <taxon>Viruses</taxon>
        <taxon>Duplodnaviria</taxon>
        <taxon>Heunggongvirae</taxon>
        <taxon>Uroviricota</taxon>
        <taxon>Caudoviricetes</taxon>
        <taxon>Peduoviridae</taxon>
        <taxon>Maltschvirus</taxon>
        <taxon>Maltschvirus maltsch</taxon>
    </lineage>
</organism>
<gene>
    <name evidence="4" type="ORF">UFOVP456_43</name>
</gene>
<dbReference type="InterPro" id="IPR040738">
    <property type="entry name" value="LPD22"/>
</dbReference>
<dbReference type="EMBL" id="LR796436">
    <property type="protein sequence ID" value="CAB4144463.1"/>
    <property type="molecule type" value="Genomic_DNA"/>
</dbReference>
<evidence type="ECO:0000256" key="1">
    <source>
        <dbReference type="SAM" id="MobiDB-lite"/>
    </source>
</evidence>
<accession>A0A6J5MGI7</accession>
<dbReference type="Pfam" id="PF18834">
    <property type="entry name" value="LPD22"/>
    <property type="match status" value="1"/>
</dbReference>
<sequence length="2698" mass="298154">MGQRDLDTLIGNEMLFEEQRRRTEQSLNFGFRQNPDQFSNSLKLSRDTGTSPDFAEKNKQELEIQRRMRLAPVGDLVRSAPKTAEFLSDPNNAGAFHDAIGELSTLEQILTKPLDYARSIVGEGVIKSTVGSTLSGISTTLDVGARAIDRPIRRVFGDKVANAFWYEPLRVQGVPLDPLDVLKQGGEDFKKLGEIVAPPQERRGFDTDVAAGVGQLGGQIATFLLTGGTSTATTMFAQGVDAADTKTKKDKGDGMLSKSLGIAPDVARDTTLLAGGSITTLTERYGLDKILNRVPPAIRNRTLRFLADISAAAGIESAQEVTEALLLDMTRRVLTNENAEIFDGALNEAGVAGVSAAIVRAALGVKGYRQAKRQEELITGLAAAGKDPKLMGRLPEKVQEFVAGVTKDGPVQNVFIPVEQFNTFYQSQNRDPIEAARSMGATNYAEAVALGTDVVVPIDQFAAVVAPTDDLQGLAADVKFSQGERTAREREQDLRDQAAREEEIIAEAQSSVGEADTPVTQQIREDMTGQLIAAGTERVTAEAQATQYAKVITNLAQRAGVDPLTLHNEYGLSVTRPLPDVLTRDTRADVSIDPLLDRLRSAQEIRDQDVFGLSLVEFVRNQGGILPSGELQDADVGNRPFQRNLLQPQGMSPDRVAELAIEAGYFPGRTTGDMTESDIFDALDEELRGGTPTYSAVNYNEQLFNVRETVNQLGAYLDSLGVDVRTITDNAQVRQLIDAATQQQGLGDQVNELFQRVRVQAEGRSVPNEIDAVANVESAFEFAGSQSFPTNRDFKLAIQERVNTAAKEAGVNLDEFSQGTEEYLVRIAMADGITALRTNANAVGWYNEKVTKALRLVSLIHPEVSTDPQAKFAFVWAMAVTSNGLKVDKNFELAEMAYEQWKASGGKMPTDIGIGTAAGAINKAMGMYNTLIEKHGFDVVERFMTTMQPAGEVQKFTGQKISGENLTTMVYGAAALGPKIGNGFFMNLYGRFEQLTMDRWLMRTWGRWTGTLVEINQAQIKAKRAQLKDVIKALSPADKKAFEAIIKRKLSVGDLDAVGVAIWKASQKPANRLEMAKIGVFDEAGAAKIVEIMGEAKKGTERVSYGDELRKVGNALTKYLDGQKEAPSGPPERGNIRKVFSRVLAELQQTYPALTMSDYQALLWYPEKRLYDAAKTADEATESYEDDEAPDYANAAAKLARAKGISDADIANAVAAVDAELQAANGAAGVRPGERGPGDRAAGQGNVLYQSVEQTRTPEFQGWFDAGFVADASGNALPVYHGGMENFGTGANTVARADRYRPFWVSPDRSLADSYGTARGGQVTQLYTNIKNPANLAELAAELLPIYNADAQMLDDNPDAAWTEADGDIAGSAYVLANSTDVMDYLVERGYDSVMVEERPGVMSYGILDPQQVRIAQGDTNILRQGEGLSDKRGFIQFGANRKFNIALLEKANLSTFLHETGHFYLEVMGDLAERSDATQQIKDDYAAILKYLGLTSRAELTLDGKAAGSAEYNRAVEAHERFARSNEAYLMEGKAPSEELRALFQKFKSWLGLIYKSFQSLDVKLTNEIREVFDRIYATDEEIAAAKDIVPVEQLFASAADMGVSEAEFAAYANSVVDTIESGKEALQAKLMKELQRERETWWKERKAEMRTEVEVETDLTPVYAAFKTLTEGKLEDGTPIRLNKEALVERYGDEYLKRLPRSFGRIYTRQGGMDPESAAEFLGFESGDRLIEALAGMRPRKEYIDAEVDRRMREVYGDMMTDGTIADEAIAALHNSQRENVLMVELKALRRKQREVAPFVRIERQRQANDRRQARAAIETPPASAFRAAAQGLVGQTALRDLDPYKHLQASRRAARESAKALAGGDYQTAAEAKQREILNHYMYLESNKAREEAESILKYAQKFEKGTTREQMGKAGGTYLEQIDAILDRYEFRRVPLSKIDRRQSLEQWITEQEQQGLEPSIDGRLLNEARLVNYRQVSIDELRAVRDTVKNIEHLARLKNKLVTKQKEIAFADAIAELVASAENNGQRRMLPPDLAAMTLREKAGDLVSRLDAPLLKMEQLVEWLDNGRVDGPWHTYLWNPIAQAQVEENDLHRELTTKIVASLEQMPKEQRSSLLDVYEIPGIGRVTRKYILSMALNMGNDENMNKMLRGHGWQLENVQAALDKLSDADWRFVQDTWNNINSLWPQIVELEKRVTGLAPKKVEARPFVVRRNGQEVMTLEGGYFPLVYDPRFSEQGAKQESGNLGQLFEQGYVRATTVKGHTEARNEGFAAPLQLDFELVLTGHLTNVIKDLTHREAIVAANKILTNPEIRKVLQETMNPAIEKQMLPWLRSVVNDRNGGSQQGLGDFSRWMMSLRANTVAAVMGFKATTAIMQITGLSASLDKVDAKYLGIELARFMRHPVQLTNEVRALSGEMRNRPSNLDRDIRAQLRQMTGQNSLLTQAQRFAFHGIAIADTMVTVPTWMAAYRKAIDEGKSREVAILEGDAAIRLTQGAGGPKDLAGVQRNNELMKSLTMFYSYFSTLYNRMRNMGRDVQSITDMPRFLAKALFVVAIPAFMGDLIVGRGPDDEEEYPSWLARKILLYPLMTIPLLRDVIASVDSGYDYKFTPLASGLEKLSKLVKAGAKAVSDEDDVEWGKFAVNAAETIGYLAGVPGTAQVSATGKYLWRVNEGEEEADNFAELLFYAAVGKRKEK</sequence>
<feature type="domain" description="ART-PolyVal-like" evidence="2">
    <location>
        <begin position="1271"/>
        <end position="1419"/>
    </location>
</feature>
<name>A0A6J5MGI7_9CAUD</name>
<feature type="region of interest" description="Disordered" evidence="1">
    <location>
        <begin position="30"/>
        <end position="54"/>
    </location>
</feature>
<dbReference type="InterPro" id="IPR049522">
    <property type="entry name" value="ART-PolyVal_dom"/>
</dbReference>
<evidence type="ECO:0000259" key="2">
    <source>
        <dbReference type="Pfam" id="PF18760"/>
    </source>
</evidence>
<dbReference type="Pfam" id="PF18760">
    <property type="entry name" value="ART-PolyVal"/>
    <property type="match status" value="1"/>
</dbReference>
<feature type="compositionally biased region" description="Polar residues" evidence="1">
    <location>
        <begin position="34"/>
        <end position="51"/>
    </location>
</feature>
<reference evidence="4" key="1">
    <citation type="submission" date="2020-04" db="EMBL/GenBank/DDBJ databases">
        <authorList>
            <person name="Chiriac C."/>
            <person name="Salcher M."/>
            <person name="Ghai R."/>
            <person name="Kavagutti S V."/>
        </authorList>
    </citation>
    <scope>NUCLEOTIDE SEQUENCE</scope>
</reference>
<feature type="domain" description="Large polyvalent protein associated" evidence="3">
    <location>
        <begin position="24"/>
        <end position="112"/>
    </location>
</feature>
<protein>
    <submittedName>
        <fullName evidence="4">Uncharacterized protein</fullName>
    </submittedName>
</protein>
<evidence type="ECO:0000259" key="3">
    <source>
        <dbReference type="Pfam" id="PF18834"/>
    </source>
</evidence>
<proteinExistence type="predicted"/>